<dbReference type="InterPro" id="IPR003838">
    <property type="entry name" value="ABC3_permease_C"/>
</dbReference>
<organism evidence="9 10">
    <name type="scientific">Pedobacter nutrimenti</name>
    <dbReference type="NCBI Taxonomy" id="1241337"/>
    <lineage>
        <taxon>Bacteria</taxon>
        <taxon>Pseudomonadati</taxon>
        <taxon>Bacteroidota</taxon>
        <taxon>Sphingobacteriia</taxon>
        <taxon>Sphingobacteriales</taxon>
        <taxon>Sphingobacteriaceae</taxon>
        <taxon>Pedobacter</taxon>
    </lineage>
</organism>
<keyword evidence="3 6" id="KW-0812">Transmembrane</keyword>
<feature type="transmembrane region" description="Helical" evidence="6">
    <location>
        <begin position="373"/>
        <end position="398"/>
    </location>
</feature>
<comment type="caution">
    <text evidence="9">The sequence shown here is derived from an EMBL/GenBank/DDBJ whole genome shotgun (WGS) entry which is preliminary data.</text>
</comment>
<evidence type="ECO:0000256" key="1">
    <source>
        <dbReference type="ARBA" id="ARBA00004651"/>
    </source>
</evidence>
<keyword evidence="4 6" id="KW-1133">Transmembrane helix</keyword>
<evidence type="ECO:0000256" key="3">
    <source>
        <dbReference type="ARBA" id="ARBA00022692"/>
    </source>
</evidence>
<dbReference type="InterPro" id="IPR050250">
    <property type="entry name" value="Macrolide_Exporter_MacB"/>
</dbReference>
<protein>
    <submittedName>
        <fullName evidence="9">ABC-type antimicrobial peptide transport system permease subunit</fullName>
    </submittedName>
</protein>
<keyword evidence="10" id="KW-1185">Reference proteome</keyword>
<feature type="transmembrane region" description="Helical" evidence="6">
    <location>
        <begin position="715"/>
        <end position="737"/>
    </location>
</feature>
<evidence type="ECO:0000259" key="7">
    <source>
        <dbReference type="Pfam" id="PF02687"/>
    </source>
</evidence>
<dbReference type="GO" id="GO:0022857">
    <property type="term" value="F:transmembrane transporter activity"/>
    <property type="evidence" value="ECO:0007669"/>
    <property type="project" value="TreeGrafter"/>
</dbReference>
<evidence type="ECO:0000313" key="10">
    <source>
        <dbReference type="Proteomes" id="UP000248198"/>
    </source>
</evidence>
<dbReference type="PANTHER" id="PTHR30572">
    <property type="entry name" value="MEMBRANE COMPONENT OF TRANSPORTER-RELATED"/>
    <property type="match status" value="1"/>
</dbReference>
<feature type="domain" description="MacB-like periplasmic core" evidence="8">
    <location>
        <begin position="525"/>
        <end position="628"/>
    </location>
</feature>
<dbReference type="Pfam" id="PF12704">
    <property type="entry name" value="MacB_PCD"/>
    <property type="match status" value="2"/>
</dbReference>
<feature type="transmembrane region" description="Helical" evidence="6">
    <location>
        <begin position="282"/>
        <end position="301"/>
    </location>
</feature>
<feature type="transmembrane region" description="Helical" evidence="6">
    <location>
        <begin position="752"/>
        <end position="772"/>
    </location>
</feature>
<dbReference type="InterPro" id="IPR025857">
    <property type="entry name" value="MacB_PCD"/>
</dbReference>
<reference evidence="9 10" key="1">
    <citation type="submission" date="2018-06" db="EMBL/GenBank/DDBJ databases">
        <title>Genomic Encyclopedia of Archaeal and Bacterial Type Strains, Phase II (KMG-II): from individual species to whole genera.</title>
        <authorList>
            <person name="Goeker M."/>
        </authorList>
    </citation>
    <scope>NUCLEOTIDE SEQUENCE [LARGE SCALE GENOMIC DNA]</scope>
    <source>
        <strain evidence="9 10">DSM 27372</strain>
    </source>
</reference>
<evidence type="ECO:0000256" key="5">
    <source>
        <dbReference type="ARBA" id="ARBA00023136"/>
    </source>
</evidence>
<feature type="domain" description="ABC3 transporter permease C-terminal" evidence="7">
    <location>
        <begin position="288"/>
        <end position="402"/>
    </location>
</feature>
<keyword evidence="5 6" id="KW-0472">Membrane</keyword>
<feature type="transmembrane region" description="Helical" evidence="6">
    <location>
        <begin position="671"/>
        <end position="694"/>
    </location>
</feature>
<feature type="transmembrane region" description="Helical" evidence="6">
    <location>
        <begin position="21"/>
        <end position="43"/>
    </location>
</feature>
<gene>
    <name evidence="9" type="ORF">B0O44_101861</name>
</gene>
<sequence>MFKLNLKIALRNILKNRVSSFINVTGLAIGLAASLMLLLYVSYELNFDKHSKDSDHVYIAMSNVKDESGKIAVTFDGTPTAFSPVVKQGIPEVRYISKMNYGAKRLIAYGENTFKKQAKFAEPDLLKIYDYEFIAGNPKTALAQPKSVILTESTAKTLFGTNQALNKSVKFENQEDLTVTGVIKDLPENSSNKFDFLMPWSFYEMVNENARDLNWSNYSYITLLMLRPDADVNLVNQKLSNLVKRYQDIKFSQPQFLFPLSKLHLHGKFEAGKSVGGAIEQVWLFIGLAFGILMIACVNFMNMATAKSERRSKEVGIKKTIGATRGSLIAQFLIESVLLSLFSIVIALALVEAFLPSFNSLLNIKMEITYFNIYYWVALLGIVLLTGLAAGSYPAFYLSSFNPVQALRKKVSASGLFSISIRQLLIIGQFCFTVLLIISTLVIYKQIQYIKNKPLGSDVNTLVEMPQDGMLVQKYDLLKTRLLASGAVTSLCQSSESLIHHNSFFKNAEWPGSTPAQRNIMFNRVATTYDFIKTNGLKLLSGRDFSLQHASDSVAVLVSSSAVKTMELKTPIGTSIKIGGQDKTIIGVFEDYVWDSPYKSSTPLFIYFNKENTGTITMRLNPENNLHQNIETITKISKELNPSYPVELRFTNEVYEMTMEKEQRLGTLSNIFGGLAIFVSCLGLYALVAFSAAQRTKEFGIRKVLGASVTNLMQLLSWSFLKLICIAIFITVPFAYYMMNKWLQNFEYHTNISWWLIAAASAGTLAIALMTLSYQAYKSAVSNPSEALKYE</sequence>
<dbReference type="PANTHER" id="PTHR30572:SF18">
    <property type="entry name" value="ABC-TYPE MACROLIDE FAMILY EXPORT SYSTEM PERMEASE COMPONENT 2"/>
    <property type="match status" value="1"/>
</dbReference>
<evidence type="ECO:0000313" key="9">
    <source>
        <dbReference type="EMBL" id="PYF77379.1"/>
    </source>
</evidence>
<comment type="subcellular location">
    <subcellularLocation>
        <location evidence="1">Cell membrane</location>
        <topology evidence="1">Multi-pass membrane protein</topology>
    </subcellularLocation>
</comment>
<accession>A0A318V0J6</accession>
<feature type="domain" description="MacB-like periplasmic core" evidence="8">
    <location>
        <begin position="20"/>
        <end position="241"/>
    </location>
</feature>
<dbReference type="Pfam" id="PF02687">
    <property type="entry name" value="FtsX"/>
    <property type="match status" value="2"/>
</dbReference>
<feature type="domain" description="ABC3 transporter permease C-terminal" evidence="7">
    <location>
        <begin position="670"/>
        <end position="780"/>
    </location>
</feature>
<feature type="transmembrane region" description="Helical" evidence="6">
    <location>
        <begin position="328"/>
        <end position="353"/>
    </location>
</feature>
<evidence type="ECO:0000256" key="2">
    <source>
        <dbReference type="ARBA" id="ARBA00022475"/>
    </source>
</evidence>
<feature type="transmembrane region" description="Helical" evidence="6">
    <location>
        <begin position="419"/>
        <end position="444"/>
    </location>
</feature>
<dbReference type="AlphaFoldDB" id="A0A318V0J6"/>
<dbReference type="EMBL" id="QKLU01000001">
    <property type="protein sequence ID" value="PYF77379.1"/>
    <property type="molecule type" value="Genomic_DNA"/>
</dbReference>
<evidence type="ECO:0000256" key="4">
    <source>
        <dbReference type="ARBA" id="ARBA00022989"/>
    </source>
</evidence>
<proteinExistence type="predicted"/>
<name>A0A318V0J6_9SPHI</name>
<dbReference type="GO" id="GO:0005886">
    <property type="term" value="C:plasma membrane"/>
    <property type="evidence" value="ECO:0007669"/>
    <property type="project" value="UniProtKB-SubCell"/>
</dbReference>
<keyword evidence="2" id="KW-1003">Cell membrane</keyword>
<dbReference type="RefSeq" id="WP_170123268.1">
    <property type="nucleotide sequence ID" value="NZ_QKLU01000001.1"/>
</dbReference>
<dbReference type="Proteomes" id="UP000248198">
    <property type="component" value="Unassembled WGS sequence"/>
</dbReference>
<evidence type="ECO:0000259" key="8">
    <source>
        <dbReference type="Pfam" id="PF12704"/>
    </source>
</evidence>
<evidence type="ECO:0000256" key="6">
    <source>
        <dbReference type="SAM" id="Phobius"/>
    </source>
</evidence>